<evidence type="ECO:0000256" key="1">
    <source>
        <dbReference type="SAM" id="Coils"/>
    </source>
</evidence>
<feature type="compositionally biased region" description="Polar residues" evidence="2">
    <location>
        <begin position="155"/>
        <end position="166"/>
    </location>
</feature>
<protein>
    <submittedName>
        <fullName evidence="3">Uncharacterized protein</fullName>
    </submittedName>
</protein>
<feature type="region of interest" description="Disordered" evidence="2">
    <location>
        <begin position="222"/>
        <end position="287"/>
    </location>
</feature>
<accession>A0A1E3J8S3</accession>
<dbReference type="Proteomes" id="UP000094819">
    <property type="component" value="Unassembled WGS sequence"/>
</dbReference>
<evidence type="ECO:0000313" key="4">
    <source>
        <dbReference type="Proteomes" id="UP000094819"/>
    </source>
</evidence>
<sequence length="375" mass="40949">MASSMTTQHTTAASRAKRLSTSATPSLVKRGSVIMMRDGVGDGDVPLEKECASLKKINDGLNKTNNSLRIRISELETLIEQATGPEVERLSEEVLTLEELLSVTQRQAGELSAMDNEAKLTENEKQKQYVKDLENLLGTLAGPSWRIDHQLSAPSVPTTNICSASTPLPKPKPKQLSSSLRHSVSFSSGPPASKLHRRANSTINLGSMMASVGAGAGLGAVEEMRESGGQDSTPTGALRRLNGGRSVSARPGTSATKELEEIRVPSSPPVSHKRAAEQTSGRDNGYVNTDQLNKVLHLLSTIDPTTISSLVGRELQDQHRPGRGEMNEVTKGDKDRSILEKMFEEQERRLAAREERLDRLVQIVRIEEARYDWRV</sequence>
<reference evidence="3 4" key="1">
    <citation type="submission" date="2016-06" db="EMBL/GenBank/DDBJ databases">
        <title>Evolution of pathogenesis and genome organization in the Tremellales.</title>
        <authorList>
            <person name="Cuomo C."/>
            <person name="Litvintseva A."/>
            <person name="Heitman J."/>
            <person name="Chen Y."/>
            <person name="Sun S."/>
            <person name="Springer D."/>
            <person name="Dromer F."/>
            <person name="Young S."/>
            <person name="Zeng Q."/>
            <person name="Chapman S."/>
            <person name="Gujja S."/>
            <person name="Saif S."/>
            <person name="Birren B."/>
        </authorList>
    </citation>
    <scope>NUCLEOTIDE SEQUENCE [LARGE SCALE GENOMIC DNA]</scope>
    <source>
        <strain evidence="3 4">CBS 7118</strain>
    </source>
</reference>
<evidence type="ECO:0000313" key="3">
    <source>
        <dbReference type="EMBL" id="ODN97242.1"/>
    </source>
</evidence>
<feature type="region of interest" description="Disordered" evidence="2">
    <location>
        <begin position="1"/>
        <end position="24"/>
    </location>
</feature>
<dbReference type="GeneID" id="30193018"/>
<dbReference type="EMBL" id="AWGH01000010">
    <property type="protein sequence ID" value="ODN97242.1"/>
    <property type="molecule type" value="Genomic_DNA"/>
</dbReference>
<feature type="coiled-coil region" evidence="1">
    <location>
        <begin position="336"/>
        <end position="363"/>
    </location>
</feature>
<feature type="coiled-coil region" evidence="1">
    <location>
        <begin position="58"/>
        <end position="107"/>
    </location>
</feature>
<keyword evidence="4" id="KW-1185">Reference proteome</keyword>
<dbReference type="AlphaFoldDB" id="A0A1E3J8S3"/>
<evidence type="ECO:0000256" key="2">
    <source>
        <dbReference type="SAM" id="MobiDB-lite"/>
    </source>
</evidence>
<feature type="compositionally biased region" description="Low complexity" evidence="2">
    <location>
        <begin position="174"/>
        <end position="188"/>
    </location>
</feature>
<name>A0A1E3J8S3_9TREE</name>
<proteinExistence type="predicted"/>
<comment type="caution">
    <text evidence="3">The sequence shown here is derived from an EMBL/GenBank/DDBJ whole genome shotgun (WGS) entry which is preliminary data.</text>
</comment>
<keyword evidence="1" id="KW-0175">Coiled coil</keyword>
<feature type="compositionally biased region" description="Polar residues" evidence="2">
    <location>
        <begin position="277"/>
        <end position="287"/>
    </location>
</feature>
<gene>
    <name evidence="3" type="ORF">L198_03805</name>
</gene>
<feature type="region of interest" description="Disordered" evidence="2">
    <location>
        <begin position="155"/>
        <end position="196"/>
    </location>
</feature>
<dbReference type="RefSeq" id="XP_019031844.1">
    <property type="nucleotide sequence ID" value="XM_019175931.1"/>
</dbReference>
<organism evidence="3 4">
    <name type="scientific">Cryptococcus wingfieldii CBS 7118</name>
    <dbReference type="NCBI Taxonomy" id="1295528"/>
    <lineage>
        <taxon>Eukaryota</taxon>
        <taxon>Fungi</taxon>
        <taxon>Dikarya</taxon>
        <taxon>Basidiomycota</taxon>
        <taxon>Agaricomycotina</taxon>
        <taxon>Tremellomycetes</taxon>
        <taxon>Tremellales</taxon>
        <taxon>Cryptococcaceae</taxon>
        <taxon>Cryptococcus</taxon>
    </lineage>
</organism>
<dbReference type="OrthoDB" id="2564489at2759"/>